<proteinExistence type="predicted"/>
<reference evidence="2 3" key="1">
    <citation type="submission" date="2021-01" db="EMBL/GenBank/DDBJ databases">
        <title>Genomic Encyclopedia of Type Strains, Phase IV (KMG-IV): sequencing the most valuable type-strain genomes for metagenomic binning, comparative biology and taxonomic classification.</title>
        <authorList>
            <person name="Goeker M."/>
        </authorList>
    </citation>
    <scope>NUCLEOTIDE SEQUENCE [LARGE SCALE GENOMIC DNA]</scope>
    <source>
        <strain evidence="2 3">DSM 27382</strain>
    </source>
</reference>
<feature type="transmembrane region" description="Helical" evidence="1">
    <location>
        <begin position="187"/>
        <end position="213"/>
    </location>
</feature>
<accession>A0ABS2PSB8</accession>
<feature type="transmembrane region" description="Helical" evidence="1">
    <location>
        <begin position="85"/>
        <end position="106"/>
    </location>
</feature>
<dbReference type="Proteomes" id="UP000697472">
    <property type="component" value="Unassembled WGS sequence"/>
</dbReference>
<keyword evidence="3" id="KW-1185">Reference proteome</keyword>
<dbReference type="RefSeq" id="WP_205009612.1">
    <property type="nucleotide sequence ID" value="NZ_JAFBEH010000019.1"/>
</dbReference>
<keyword evidence="1" id="KW-0472">Membrane</keyword>
<evidence type="ECO:0000313" key="3">
    <source>
        <dbReference type="Proteomes" id="UP000697472"/>
    </source>
</evidence>
<comment type="caution">
    <text evidence="2">The sequence shown here is derived from an EMBL/GenBank/DDBJ whole genome shotgun (WGS) entry which is preliminary data.</text>
</comment>
<feature type="transmembrane region" description="Helical" evidence="1">
    <location>
        <begin position="53"/>
        <end position="73"/>
    </location>
</feature>
<evidence type="ECO:0000256" key="1">
    <source>
        <dbReference type="SAM" id="Phobius"/>
    </source>
</evidence>
<keyword evidence="1" id="KW-0812">Transmembrane</keyword>
<keyword evidence="1" id="KW-1133">Transmembrane helix</keyword>
<organism evidence="2 3">
    <name type="scientific">Streptococcus loxodontisalivarius</name>
    <dbReference type="NCBI Taxonomy" id="1349415"/>
    <lineage>
        <taxon>Bacteria</taxon>
        <taxon>Bacillati</taxon>
        <taxon>Bacillota</taxon>
        <taxon>Bacilli</taxon>
        <taxon>Lactobacillales</taxon>
        <taxon>Streptococcaceae</taxon>
        <taxon>Streptococcus</taxon>
    </lineage>
</organism>
<sequence>MNRFIEMTRVYYNRPLYTIASFQFASKYLLFLDLILIGLLYLEPYEENRDLKLIFGIISVLGCLLFSLLNHIGQYKLDTKTRFNWLYVPYITSIFTVLTIWGYFILNIGNLFPLPDEARNFLIYYPIVVPIFLLLFRYIFFEKYKDRSPKKDPLRVVLVYVIAIPTILFIALFILTDMMQIKGVAFFGYAAGTSMSLCTTAVSFGFTGTSTYWQPIREKSRYDGSLEALKKVKQTNHKKKGVK</sequence>
<dbReference type="EMBL" id="JAFBEH010000019">
    <property type="protein sequence ID" value="MBM7642771.1"/>
    <property type="molecule type" value="Genomic_DNA"/>
</dbReference>
<protein>
    <submittedName>
        <fullName evidence="2">Uncharacterized protein</fullName>
    </submittedName>
</protein>
<feature type="transmembrane region" description="Helical" evidence="1">
    <location>
        <begin position="153"/>
        <end position="175"/>
    </location>
</feature>
<name>A0ABS2PSB8_9STRE</name>
<feature type="transmembrane region" description="Helical" evidence="1">
    <location>
        <begin position="121"/>
        <end position="141"/>
    </location>
</feature>
<evidence type="ECO:0000313" key="2">
    <source>
        <dbReference type="EMBL" id="MBM7642771.1"/>
    </source>
</evidence>
<feature type="transmembrane region" description="Helical" evidence="1">
    <location>
        <begin position="21"/>
        <end position="41"/>
    </location>
</feature>
<gene>
    <name evidence="2" type="ORF">JOC28_001069</name>
</gene>